<sequence>MSSDGQLKAFIDRVLRLKEEQDALGQDIRDIYAEAKASGFDKTVMGDVVAYLRKLDKKGRDAIEERGAIFETYLAAYERPSHVHAREGNAYADAKLVETVAAGVQTEIGRKALIAAVDIMIAREEAEETHERPSTNDEASPEAGPQAEASPAGTGAGTLADREGRREGEAVSADLPTNSEIPSDERETDREAATTHAGANAGGEDVDRSAKRATAATSSGPEAERASDSPEQATQVRSASTDAPETPGKQCASVVSKDEAGQNLTGNPFTAKPRSALRPHCLNPGEACGGYGSNHCNSCIKAMREREGAAA</sequence>
<feature type="compositionally biased region" description="Polar residues" evidence="1">
    <location>
        <begin position="229"/>
        <end position="243"/>
    </location>
</feature>
<evidence type="ECO:0000313" key="4">
    <source>
        <dbReference type="Proteomes" id="UP001079430"/>
    </source>
</evidence>
<dbReference type="Proteomes" id="UP001079430">
    <property type="component" value="Unassembled WGS sequence"/>
</dbReference>
<dbReference type="EMBL" id="JAPVOI010000004">
    <property type="protein sequence ID" value="MCZ4089356.1"/>
    <property type="molecule type" value="Genomic_DNA"/>
</dbReference>
<proteinExistence type="predicted"/>
<evidence type="ECO:0000259" key="2">
    <source>
        <dbReference type="Pfam" id="PF10073"/>
    </source>
</evidence>
<feature type="domain" description="GapR-like DNA-binding" evidence="2">
    <location>
        <begin position="4"/>
        <end position="76"/>
    </location>
</feature>
<feature type="compositionally biased region" description="Basic and acidic residues" evidence="1">
    <location>
        <begin position="125"/>
        <end position="135"/>
    </location>
</feature>
<dbReference type="Pfam" id="PF10073">
    <property type="entry name" value="GapR_DNA-bd"/>
    <property type="match status" value="1"/>
</dbReference>
<keyword evidence="4" id="KW-1185">Reference proteome</keyword>
<gene>
    <name evidence="3" type="ORF">O3W52_04560</name>
</gene>
<feature type="compositionally biased region" description="Low complexity" evidence="1">
    <location>
        <begin position="194"/>
        <end position="203"/>
    </location>
</feature>
<comment type="caution">
    <text evidence="3">The sequence shown here is derived from an EMBL/GenBank/DDBJ whole genome shotgun (WGS) entry which is preliminary data.</text>
</comment>
<dbReference type="RefSeq" id="WP_269275950.1">
    <property type="nucleotide sequence ID" value="NZ_JAPVOI010000004.1"/>
</dbReference>
<reference evidence="3" key="1">
    <citation type="submission" date="2022-10" db="EMBL/GenBank/DDBJ databases">
        <title>Whole genome sequencing of three plant growth promoting bacteria isolated from Vachellia tortilis subsp. raddiana in Morocco.</title>
        <authorList>
            <person name="Hnini M."/>
            <person name="Zouagui R."/>
            <person name="Zouagui H."/>
            <person name="Chemao Elfihri M.-W."/>
            <person name="Ibrahimi A."/>
            <person name="Sbabou L."/>
            <person name="Aurag J."/>
        </authorList>
    </citation>
    <scope>NUCLEOTIDE SEQUENCE</scope>
    <source>
        <strain evidence="3">LMR678</strain>
    </source>
</reference>
<feature type="region of interest" description="Disordered" evidence="1">
    <location>
        <begin position="125"/>
        <end position="276"/>
    </location>
</feature>
<feature type="compositionally biased region" description="Basic and acidic residues" evidence="1">
    <location>
        <begin position="183"/>
        <end position="193"/>
    </location>
</feature>
<feature type="compositionally biased region" description="Basic and acidic residues" evidence="1">
    <location>
        <begin position="160"/>
        <end position="169"/>
    </location>
</feature>
<protein>
    <submittedName>
        <fullName evidence="3">DUF2312 domain-containing protein</fullName>
    </submittedName>
</protein>
<evidence type="ECO:0000256" key="1">
    <source>
        <dbReference type="SAM" id="MobiDB-lite"/>
    </source>
</evidence>
<evidence type="ECO:0000313" key="3">
    <source>
        <dbReference type="EMBL" id="MCZ4089356.1"/>
    </source>
</evidence>
<name>A0ABT4KDB2_9HYPH</name>
<organism evidence="3 4">
    <name type="scientific">Sinorhizobium psoraleae</name>
    <dbReference type="NCBI Taxonomy" id="520838"/>
    <lineage>
        <taxon>Bacteria</taxon>
        <taxon>Pseudomonadati</taxon>
        <taxon>Pseudomonadota</taxon>
        <taxon>Alphaproteobacteria</taxon>
        <taxon>Hyphomicrobiales</taxon>
        <taxon>Rhizobiaceae</taxon>
        <taxon>Sinorhizobium/Ensifer group</taxon>
        <taxon>Sinorhizobium</taxon>
    </lineage>
</organism>
<dbReference type="InterPro" id="IPR046367">
    <property type="entry name" value="GapR-like_DNA-bd"/>
</dbReference>
<accession>A0ABT4KDB2</accession>